<evidence type="ECO:0000256" key="2">
    <source>
        <dbReference type="ARBA" id="ARBA00006787"/>
    </source>
</evidence>
<dbReference type="Proteomes" id="UP000823388">
    <property type="component" value="Chromosome 3K"/>
</dbReference>
<gene>
    <name evidence="17" type="ORF">PVAP13_3KG548600</name>
</gene>
<dbReference type="GO" id="GO:0045549">
    <property type="term" value="F:9-cis-epoxycarotenoid dioxygenase activity"/>
    <property type="evidence" value="ECO:0007669"/>
    <property type="project" value="UniProtKB-EC"/>
</dbReference>
<name>A0A8T0VGC3_PANVG</name>
<feature type="binding site" evidence="15">
    <location>
        <position position="414"/>
    </location>
    <ligand>
        <name>Fe cation</name>
        <dbReference type="ChEBI" id="CHEBI:24875"/>
        <note>catalytic</note>
    </ligand>
</feature>
<evidence type="ECO:0000256" key="1">
    <source>
        <dbReference type="ARBA" id="ARBA00004229"/>
    </source>
</evidence>
<dbReference type="GO" id="GO:0009688">
    <property type="term" value="P:abscisic acid biosynthetic process"/>
    <property type="evidence" value="ECO:0007669"/>
    <property type="project" value="UniProtKB-KW"/>
</dbReference>
<feature type="binding site" evidence="15">
    <location>
        <position position="590"/>
    </location>
    <ligand>
        <name>Fe cation</name>
        <dbReference type="ChEBI" id="CHEBI:24875"/>
        <note>catalytic</note>
    </ligand>
</feature>
<dbReference type="AlphaFoldDB" id="A0A8T0VGC3"/>
<feature type="binding site" evidence="15">
    <location>
        <position position="300"/>
    </location>
    <ligand>
        <name>Fe cation</name>
        <dbReference type="ChEBI" id="CHEBI:24875"/>
        <note>catalytic</note>
    </ligand>
</feature>
<dbReference type="GO" id="GO:0046872">
    <property type="term" value="F:metal ion binding"/>
    <property type="evidence" value="ECO:0007669"/>
    <property type="project" value="UniProtKB-KW"/>
</dbReference>
<keyword evidence="7" id="KW-0809">Transit peptide</keyword>
<evidence type="ECO:0000256" key="8">
    <source>
        <dbReference type="ARBA" id="ARBA00022964"/>
    </source>
</evidence>
<evidence type="ECO:0000256" key="13">
    <source>
        <dbReference type="ARBA" id="ARBA00039007"/>
    </source>
</evidence>
<evidence type="ECO:0000256" key="3">
    <source>
        <dbReference type="ARBA" id="ARBA00022528"/>
    </source>
</evidence>
<evidence type="ECO:0000313" key="17">
    <source>
        <dbReference type="EMBL" id="KAG2630799.1"/>
    </source>
</evidence>
<keyword evidence="6" id="KW-0937">Abscisic acid biosynthesis</keyword>
<dbReference type="EMBL" id="CM029041">
    <property type="protein sequence ID" value="KAG2630799.1"/>
    <property type="molecule type" value="Genomic_DNA"/>
</dbReference>
<feature type="region of interest" description="Disordered" evidence="16">
    <location>
        <begin position="58"/>
        <end position="82"/>
    </location>
</feature>
<protein>
    <recommendedName>
        <fullName evidence="13">9-cis-epoxycarotenoid dioxygenase</fullName>
        <ecNumber evidence="13">1.13.11.51</ecNumber>
    </recommendedName>
</protein>
<organism evidence="17 18">
    <name type="scientific">Panicum virgatum</name>
    <name type="common">Blackwell switchgrass</name>
    <dbReference type="NCBI Taxonomy" id="38727"/>
    <lineage>
        <taxon>Eukaryota</taxon>
        <taxon>Viridiplantae</taxon>
        <taxon>Streptophyta</taxon>
        <taxon>Embryophyta</taxon>
        <taxon>Tracheophyta</taxon>
        <taxon>Spermatophyta</taxon>
        <taxon>Magnoliopsida</taxon>
        <taxon>Liliopsida</taxon>
        <taxon>Poales</taxon>
        <taxon>Poaceae</taxon>
        <taxon>PACMAD clade</taxon>
        <taxon>Panicoideae</taxon>
        <taxon>Panicodae</taxon>
        <taxon>Paniceae</taxon>
        <taxon>Panicinae</taxon>
        <taxon>Panicum</taxon>
        <taxon>Panicum sect. Hiantes</taxon>
    </lineage>
</organism>
<evidence type="ECO:0000256" key="4">
    <source>
        <dbReference type="ARBA" id="ARBA00022640"/>
    </source>
</evidence>
<evidence type="ECO:0000256" key="6">
    <source>
        <dbReference type="ARBA" id="ARBA00022865"/>
    </source>
</evidence>
<comment type="caution">
    <text evidence="17">The sequence shown here is derived from an EMBL/GenBank/DDBJ whole genome shotgun (WGS) entry which is preliminary data.</text>
</comment>
<evidence type="ECO:0000256" key="5">
    <source>
        <dbReference type="ARBA" id="ARBA00022723"/>
    </source>
</evidence>
<comment type="catalytic activity">
    <reaction evidence="11">
        <text>9-cis-violaxanthin + O2 = (3S,5R,6S)-5,6-epoxy-3-hydroxy-5,6-dihydro-12'-apo-beta-caroten-12'-al + 2-cis,4-trans-xanthoxin</text>
        <dbReference type="Rhea" id="RHEA:16541"/>
        <dbReference type="ChEBI" id="CHEBI:15379"/>
        <dbReference type="ChEBI" id="CHEBI:32304"/>
        <dbReference type="ChEBI" id="CHEBI:34597"/>
        <dbReference type="ChEBI" id="CHEBI:35305"/>
        <dbReference type="EC" id="1.13.11.51"/>
    </reaction>
</comment>
<keyword evidence="5 15" id="KW-0479">Metal-binding</keyword>
<feature type="region of interest" description="Disordered" evidence="16">
    <location>
        <begin position="1"/>
        <end position="31"/>
    </location>
</feature>
<comment type="similarity">
    <text evidence="2">Belongs to the carotenoid oxygenase family.</text>
</comment>
<evidence type="ECO:0000256" key="15">
    <source>
        <dbReference type="PIRSR" id="PIRSR604294-1"/>
    </source>
</evidence>
<evidence type="ECO:0000256" key="16">
    <source>
        <dbReference type="SAM" id="MobiDB-lite"/>
    </source>
</evidence>
<dbReference type="EC" id="1.13.11.51" evidence="13"/>
<sequence length="603" mass="64856">MQTLTASSPASSSSIHRRRGGGEYRAAPRGSVRLAPRAAAAAANSVLRAPPSAVRYVPPPASAPNAAPAPAWRGGSGQDDADEKGLSFLQRAAAAALDAFEAGVITNLLERPRALPRAADPAVQIAGNFAPVGEQPPVRALPVSGRIPPFINGVYARNGANPCFEPTAGHHLFDGDGMVHAVRIRNGAAETYACRFTETARLRQERALGRAVFPKAIGELHGHSGIARLALFYARGLCGLVDPSRGTGVANAGLVYFNGRLLAMSEDDLPYQVRVTDDGDLETVGRYDFDGQLGCAMIAHPKLDPASGELFALSYDVIKKPYLKYFYFRPDGTKSADVEIPLDQPTMIHDFAITENHVVVPDHQVVFKLAEMLRGGSPVVLDKAKTSRFGVLPKYAADASEMVWVDVPDCFCFHLWNAWEDEATGEVVVIGSCMTPADSIFNDSDDRLQSVLTEIRLNTRTGASTRRAVLPPASQVNLEVGMVNRNLLGRKTRYAYLAVAEPWPKVSGFAKVDLATGELTRFDYGEGRFGGEPCFVPTEGAPARGEDDGYILSLVRDERAGTSELLVVNAADMRLEATVQLPSRVPYGFHGTFIGVRELEAQA</sequence>
<reference evidence="17" key="1">
    <citation type="submission" date="2020-05" db="EMBL/GenBank/DDBJ databases">
        <title>WGS assembly of Panicum virgatum.</title>
        <authorList>
            <person name="Lovell J.T."/>
            <person name="Jenkins J."/>
            <person name="Shu S."/>
            <person name="Juenger T.E."/>
            <person name="Schmutz J."/>
        </authorList>
    </citation>
    <scope>NUCLEOTIDE SEQUENCE</scope>
    <source>
        <strain evidence="17">AP13</strain>
    </source>
</reference>
<evidence type="ECO:0000256" key="11">
    <source>
        <dbReference type="ARBA" id="ARBA00035929"/>
    </source>
</evidence>
<feature type="binding site" evidence="15">
    <location>
        <position position="349"/>
    </location>
    <ligand>
        <name>Fe cation</name>
        <dbReference type="ChEBI" id="CHEBI:24875"/>
        <note>catalytic</note>
    </ligand>
</feature>
<dbReference type="Pfam" id="PF03055">
    <property type="entry name" value="RPE65"/>
    <property type="match status" value="1"/>
</dbReference>
<evidence type="ECO:0000256" key="9">
    <source>
        <dbReference type="ARBA" id="ARBA00023002"/>
    </source>
</evidence>
<evidence type="ECO:0000256" key="10">
    <source>
        <dbReference type="ARBA" id="ARBA00023004"/>
    </source>
</evidence>
<dbReference type="InterPro" id="IPR004294">
    <property type="entry name" value="Carotenoid_Oase"/>
</dbReference>
<evidence type="ECO:0000256" key="7">
    <source>
        <dbReference type="ARBA" id="ARBA00022946"/>
    </source>
</evidence>
<accession>A0A8T0VGC3</accession>
<comment type="catalytic activity">
    <reaction evidence="14">
        <text>a 9-cis-epoxycarotenoid + O2 = a 12'-apo-carotenal + 2-cis,4-trans-xanthoxin</text>
        <dbReference type="Rhea" id="RHEA:23328"/>
        <dbReference type="ChEBI" id="CHEBI:15379"/>
        <dbReference type="ChEBI" id="CHEBI:32304"/>
        <dbReference type="ChEBI" id="CHEBI:51972"/>
        <dbReference type="ChEBI" id="CHEBI:51973"/>
        <dbReference type="EC" id="1.13.11.51"/>
    </reaction>
</comment>
<evidence type="ECO:0000256" key="12">
    <source>
        <dbReference type="ARBA" id="ARBA00036784"/>
    </source>
</evidence>
<keyword evidence="18" id="KW-1185">Reference proteome</keyword>
<dbReference type="PANTHER" id="PTHR10543">
    <property type="entry name" value="BETA-CAROTENE DIOXYGENASE"/>
    <property type="match status" value="1"/>
</dbReference>
<keyword evidence="4" id="KW-0934">Plastid</keyword>
<keyword evidence="10 15" id="KW-0408">Iron</keyword>
<dbReference type="GO" id="GO:0009570">
    <property type="term" value="C:chloroplast stroma"/>
    <property type="evidence" value="ECO:0007669"/>
    <property type="project" value="TreeGrafter"/>
</dbReference>
<comment type="subcellular location">
    <subcellularLocation>
        <location evidence="1">Plastid</location>
        <location evidence="1">Chloroplast</location>
    </subcellularLocation>
</comment>
<keyword evidence="8" id="KW-0223">Dioxygenase</keyword>
<evidence type="ECO:0000256" key="14">
    <source>
        <dbReference type="ARBA" id="ARBA00048369"/>
    </source>
</evidence>
<keyword evidence="9" id="KW-0560">Oxidoreductase</keyword>
<dbReference type="GO" id="GO:0016121">
    <property type="term" value="P:carotene catabolic process"/>
    <property type="evidence" value="ECO:0007669"/>
    <property type="project" value="TreeGrafter"/>
</dbReference>
<comment type="cofactor">
    <cofactor evidence="15">
        <name>Fe(2+)</name>
        <dbReference type="ChEBI" id="CHEBI:29033"/>
    </cofactor>
    <text evidence="15">Binds 1 Fe(2+) ion per subunit.</text>
</comment>
<dbReference type="OrthoDB" id="1069523at2759"/>
<evidence type="ECO:0000313" key="18">
    <source>
        <dbReference type="Proteomes" id="UP000823388"/>
    </source>
</evidence>
<comment type="catalytic activity">
    <reaction evidence="12">
        <text>9'-cis-neoxanthin + O2 = (3S,5R,6R)-3,5-dihydroxy-6,7-didehydro-5,6-dihydro-12'-apo-beta-caroten-12'-al + 2-cis,4-trans-xanthoxin</text>
        <dbReference type="Rhea" id="RHEA:19677"/>
        <dbReference type="ChEBI" id="CHEBI:15379"/>
        <dbReference type="ChEBI" id="CHEBI:32304"/>
        <dbReference type="ChEBI" id="CHEBI:34596"/>
        <dbReference type="ChEBI" id="CHEBI:35306"/>
        <dbReference type="EC" id="1.13.11.51"/>
    </reaction>
</comment>
<dbReference type="PANTHER" id="PTHR10543:SF26">
    <property type="entry name" value="9-CIS-EPOXYCAROTENOID DIOXYGENASE NCED3, CHLOROPLASTIC"/>
    <property type="match status" value="1"/>
</dbReference>
<keyword evidence="3" id="KW-0150">Chloroplast</keyword>
<proteinExistence type="inferred from homology"/>
<feature type="compositionally biased region" description="Low complexity" evidence="16">
    <location>
        <begin position="1"/>
        <end position="14"/>
    </location>
</feature>